<dbReference type="PANTHER" id="PTHR15728:SF0">
    <property type="entry name" value="PAN2-PAN3 DEADENYLATION COMPLEX CATALYTIC SUBUNIT PAN2"/>
    <property type="match status" value="1"/>
</dbReference>
<dbReference type="InterPro" id="IPR028889">
    <property type="entry name" value="USP"/>
</dbReference>
<evidence type="ECO:0000256" key="2">
    <source>
        <dbReference type="ARBA" id="ARBA00022490"/>
    </source>
</evidence>
<dbReference type="PROSITE" id="PS50235">
    <property type="entry name" value="USP_3"/>
    <property type="match status" value="1"/>
</dbReference>
<evidence type="ECO:0000256" key="3">
    <source>
        <dbReference type="ARBA" id="ARBA00022574"/>
    </source>
</evidence>
<keyword evidence="8" id="KW-0269">Exonuclease</keyword>
<keyword evidence="5" id="KW-0540">Nuclease</keyword>
<dbReference type="InterPro" id="IPR050785">
    <property type="entry name" value="PAN2-PAN3_catalytic_subunit"/>
</dbReference>
<gene>
    <name evidence="11" type="primary">PAN2</name>
    <name evidence="11" type="ORF">HK100_009651</name>
</gene>
<feature type="domain" description="USP" evidence="10">
    <location>
        <begin position="739"/>
        <end position="1121"/>
    </location>
</feature>
<keyword evidence="2" id="KW-0963">Cytoplasm</keyword>
<evidence type="ECO:0000256" key="1">
    <source>
        <dbReference type="ARBA" id="ARBA00004496"/>
    </source>
</evidence>
<feature type="region of interest" description="Disordered" evidence="9">
    <location>
        <begin position="669"/>
        <end position="696"/>
    </location>
</feature>
<dbReference type="SMART" id="SM00479">
    <property type="entry name" value="EXOIII"/>
    <property type="match status" value="1"/>
</dbReference>
<accession>A0AAD5T489</accession>
<keyword evidence="4" id="KW-0507">mRNA processing</keyword>
<dbReference type="Pfam" id="PF20770">
    <property type="entry name" value="PAN2_N"/>
    <property type="match status" value="1"/>
</dbReference>
<keyword evidence="6" id="KW-0479">Metal-binding</keyword>
<comment type="caution">
    <text evidence="11">The sequence shown here is derived from an EMBL/GenBank/DDBJ whole genome shotgun (WGS) entry which is preliminary data.</text>
</comment>
<dbReference type="Pfam" id="PF13423">
    <property type="entry name" value="UCH_1"/>
    <property type="match status" value="1"/>
</dbReference>
<dbReference type="Gene3D" id="2.130.10.10">
    <property type="entry name" value="YVTN repeat-like/Quinoprotein amine dehydrogenase"/>
    <property type="match status" value="1"/>
</dbReference>
<evidence type="ECO:0000256" key="6">
    <source>
        <dbReference type="ARBA" id="ARBA00022723"/>
    </source>
</evidence>
<evidence type="ECO:0000256" key="7">
    <source>
        <dbReference type="ARBA" id="ARBA00022801"/>
    </source>
</evidence>
<dbReference type="SUPFAM" id="SSF50978">
    <property type="entry name" value="WD40 repeat-like"/>
    <property type="match status" value="1"/>
</dbReference>
<evidence type="ECO:0000256" key="5">
    <source>
        <dbReference type="ARBA" id="ARBA00022722"/>
    </source>
</evidence>
<dbReference type="GO" id="GO:0004535">
    <property type="term" value="F:poly(A)-specific ribonuclease activity"/>
    <property type="evidence" value="ECO:0007669"/>
    <property type="project" value="TreeGrafter"/>
</dbReference>
<dbReference type="Pfam" id="PF00929">
    <property type="entry name" value="RNase_T"/>
    <property type="match status" value="1"/>
</dbReference>
<dbReference type="GO" id="GO:0000289">
    <property type="term" value="P:nuclear-transcribed mRNA poly(A) tail shortening"/>
    <property type="evidence" value="ECO:0007669"/>
    <property type="project" value="TreeGrafter"/>
</dbReference>
<dbReference type="Gene3D" id="3.30.420.10">
    <property type="entry name" value="Ribonuclease H-like superfamily/Ribonuclease H"/>
    <property type="match status" value="1"/>
</dbReference>
<dbReference type="InterPro" id="IPR012337">
    <property type="entry name" value="RNaseH-like_sf"/>
</dbReference>
<sequence>MPEIKFNGRSLAIIPFANEKLLGYYYGNARIRIYYSQIKGIRIRPVEAFAWAKGLPTGPQMQTISTRTTVNHISRRKGDLHLYRNPESVVGLDLAGHSKYERIFFEVHNIPPARIAERIRRAVGRPLNILYFKRDQWFAPLRFLSSSRTINFNVSTIFVTGISISTNCARIRNTWGSIRIPAFARISCNSLSTSRRGLARDRDLDLDLESNFSIVISHQRKTQMAQLSRAGVVDTQTQITASHFDVLEGLLWIGTEQGRVLSLVPPTLALHTCGICVPGRLSVRQLLTADAGLLVLADYVLSLRRRHSLSPLWTVAPSHSDSFLSMVISDSDVLVSTTRGSLLCIGLKSGTVLRNFVPGDSFVSLNPGYVLMKRVSPTANSKILACASATGVLQFRDLRAPYAKVVARIEAHTAVICDFDISSSSILATCGYSLIGEMMVPETVVKLWDLRVSSSPKTLPSVLCEAESPPSFVRFGVAPGVLNFLGCQNSGKLISWIPAGVSNDTGGVSSPEYAMKTDLDGYMTGIEYCSTGDYLAVTSSAGTVSVWKSSDRIGDDDDDLRVNAYQRESDVANSLSEIIHVGDDTPLSTVGMPYYATTLLSATWPSSALVCEIGQPSPRIPKEILAAVKMSDFVGYAKTPGNLGFRRNQSARSVLNEAANRIAAALEEEEPKFRSEQEREGLKGKRSKGKTPFARDSPILESSTAFAIIPKPYRQVEIKYSKFGVEDFDFGFFNKTPYSGLETHIKNSYCNSILQLFFHTKPFREIAKAHISSNISGNNSPESNASNKLPQAMLQQTADVVCTKQSCLLCELGFLFRMLEDAKGANCQATNFLYVFGKLPQAAALGLFEQDAAVLAAAGSIGTTNASCSVMMHGFHRFILETVSSESGGADLKIAKNAVNGCSTLVQQAMGIPMVNSNICQGCEKEDMRETVQFVVDMGLKLQDDKDTSDIISFATLLENSLHKDAAAKAWCTGCNKYQLLTQSKQIKALPNLFSVNLKSVLPLLEDGEIHLDNMATWLPFRIALILEGAKLQVVELDKGDVFNIDEYGSADVAVYDLKGVISEIKVEDDPTKSHLVAHIFVDIESEWILFNDFFVQSIPSSDVRQFTKWKSPTVLQYSRVDLDSLIDYNRLTEKKSLENLLLRNPLINRRKDLTINYTPLKKNEMPLKAGVMVAIDAEFVALQKEETELHSDGSRSTIMPSKLGLARVSVLRGEDGSLFGVPFIDDYIAIQDTIVDYLTEFSGINLGDLDPSSSTRPLVPLKIAYQKLRYLVDIGCIFVGHGLKKDFRTINIIIPPAQIIDTVDIFFVKERQRKLSLRFLAWYLLKSDIQQETHDSIEDARTALLLYKKYLALKDAGTFKSVLDEVYEEGRRVNFKPVPPPTPVAGKTRTV</sequence>
<dbReference type="GO" id="GO:0006397">
    <property type="term" value="P:mRNA processing"/>
    <property type="evidence" value="ECO:0007669"/>
    <property type="project" value="UniProtKB-KW"/>
</dbReference>
<name>A0AAD5T489_9FUNG</name>
<dbReference type="InterPro" id="IPR038765">
    <property type="entry name" value="Papain-like_cys_pep_sf"/>
</dbReference>
<feature type="compositionally biased region" description="Basic and acidic residues" evidence="9">
    <location>
        <begin position="671"/>
        <end position="683"/>
    </location>
</feature>
<dbReference type="GO" id="GO:0003676">
    <property type="term" value="F:nucleic acid binding"/>
    <property type="evidence" value="ECO:0007669"/>
    <property type="project" value="InterPro"/>
</dbReference>
<dbReference type="EMBL" id="JADGJH010000501">
    <property type="protein sequence ID" value="KAJ3127637.1"/>
    <property type="molecule type" value="Genomic_DNA"/>
</dbReference>
<evidence type="ECO:0000256" key="9">
    <source>
        <dbReference type="SAM" id="MobiDB-lite"/>
    </source>
</evidence>
<dbReference type="InterPro" id="IPR028881">
    <property type="entry name" value="PAN2_UCH_dom"/>
</dbReference>
<dbReference type="CDD" id="cd06143">
    <property type="entry name" value="PAN2_exo"/>
    <property type="match status" value="1"/>
</dbReference>
<keyword evidence="12" id="KW-1185">Reference proteome</keyword>
<dbReference type="InterPro" id="IPR048841">
    <property type="entry name" value="PAN2_N"/>
</dbReference>
<keyword evidence="7" id="KW-0378">Hydrolase</keyword>
<dbReference type="Proteomes" id="UP001211907">
    <property type="component" value="Unassembled WGS sequence"/>
</dbReference>
<dbReference type="InterPro" id="IPR036397">
    <property type="entry name" value="RNaseH_sf"/>
</dbReference>
<dbReference type="InterPro" id="IPR036322">
    <property type="entry name" value="WD40_repeat_dom_sf"/>
</dbReference>
<dbReference type="Gene3D" id="3.90.70.10">
    <property type="entry name" value="Cysteine proteinases"/>
    <property type="match status" value="1"/>
</dbReference>
<keyword evidence="3" id="KW-0853">WD repeat</keyword>
<organism evidence="11 12">
    <name type="scientific">Physocladia obscura</name>
    <dbReference type="NCBI Taxonomy" id="109957"/>
    <lineage>
        <taxon>Eukaryota</taxon>
        <taxon>Fungi</taxon>
        <taxon>Fungi incertae sedis</taxon>
        <taxon>Chytridiomycota</taxon>
        <taxon>Chytridiomycota incertae sedis</taxon>
        <taxon>Chytridiomycetes</taxon>
        <taxon>Chytridiales</taxon>
        <taxon>Chytriomycetaceae</taxon>
        <taxon>Physocladia</taxon>
    </lineage>
</organism>
<dbReference type="InterPro" id="IPR015943">
    <property type="entry name" value="WD40/YVTN_repeat-like_dom_sf"/>
</dbReference>
<reference evidence="11" key="1">
    <citation type="submission" date="2020-05" db="EMBL/GenBank/DDBJ databases">
        <title>Phylogenomic resolution of chytrid fungi.</title>
        <authorList>
            <person name="Stajich J.E."/>
            <person name="Amses K."/>
            <person name="Simmons R."/>
            <person name="Seto K."/>
            <person name="Myers J."/>
            <person name="Bonds A."/>
            <person name="Quandt C.A."/>
            <person name="Barry K."/>
            <person name="Liu P."/>
            <person name="Grigoriev I."/>
            <person name="Longcore J.E."/>
            <person name="James T.Y."/>
        </authorList>
    </citation>
    <scope>NUCLEOTIDE SEQUENCE</scope>
    <source>
        <strain evidence="11">JEL0513</strain>
    </source>
</reference>
<evidence type="ECO:0000256" key="8">
    <source>
        <dbReference type="ARBA" id="ARBA00022839"/>
    </source>
</evidence>
<protein>
    <submittedName>
        <fullName evidence="11">Poly(A)-specific ribonuclease</fullName>
    </submittedName>
</protein>
<proteinExistence type="predicted"/>
<dbReference type="FunFam" id="3.30.420.10:FF:000028">
    <property type="entry name" value="PAN2-PAN3 deadenylation complex catalytic subunit PAN2"/>
    <property type="match status" value="1"/>
</dbReference>
<evidence type="ECO:0000313" key="12">
    <source>
        <dbReference type="Proteomes" id="UP001211907"/>
    </source>
</evidence>
<evidence type="ECO:0000259" key="10">
    <source>
        <dbReference type="PROSITE" id="PS50235"/>
    </source>
</evidence>
<comment type="subcellular location">
    <subcellularLocation>
        <location evidence="1">Cytoplasm</location>
    </subcellularLocation>
</comment>
<evidence type="ECO:0000313" key="11">
    <source>
        <dbReference type="EMBL" id="KAJ3127637.1"/>
    </source>
</evidence>
<dbReference type="PANTHER" id="PTHR15728">
    <property type="entry name" value="DEADENYLATION COMPLEX CATALYTIC SUBUNIT PAN2"/>
    <property type="match status" value="1"/>
</dbReference>
<dbReference type="SUPFAM" id="SSF54001">
    <property type="entry name" value="Cysteine proteinases"/>
    <property type="match status" value="1"/>
</dbReference>
<dbReference type="SUPFAM" id="SSF53098">
    <property type="entry name" value="Ribonuclease H-like"/>
    <property type="match status" value="1"/>
</dbReference>
<dbReference type="GO" id="GO:0000932">
    <property type="term" value="C:P-body"/>
    <property type="evidence" value="ECO:0007669"/>
    <property type="project" value="TreeGrafter"/>
</dbReference>
<dbReference type="GO" id="GO:0046872">
    <property type="term" value="F:metal ion binding"/>
    <property type="evidence" value="ECO:0007669"/>
    <property type="project" value="UniProtKB-KW"/>
</dbReference>
<dbReference type="GO" id="GO:0031251">
    <property type="term" value="C:PAN complex"/>
    <property type="evidence" value="ECO:0007669"/>
    <property type="project" value="TreeGrafter"/>
</dbReference>
<dbReference type="InterPro" id="IPR013520">
    <property type="entry name" value="Ribonucl_H"/>
</dbReference>
<evidence type="ECO:0000256" key="4">
    <source>
        <dbReference type="ARBA" id="ARBA00022664"/>
    </source>
</evidence>